<evidence type="ECO:0000313" key="3">
    <source>
        <dbReference type="Proteomes" id="UP000766595"/>
    </source>
</evidence>
<name>A0A947GBX3_9HYPH</name>
<feature type="transmembrane region" description="Helical" evidence="1">
    <location>
        <begin position="58"/>
        <end position="85"/>
    </location>
</feature>
<proteinExistence type="predicted"/>
<dbReference type="RefSeq" id="WP_261969341.1">
    <property type="nucleotide sequence ID" value="NZ_JAHHZF010000007.1"/>
</dbReference>
<sequence length="101" mass="11076">MRPLAWTAAWIGVAFWSFLVFGAWAMTRIVFGVARWSFGDEVPGFPIEPTSPTWLIDLLQGFGGVALFTVWAVVCAVILGTTWLVTSLFGRSGKEPGGRLR</sequence>
<accession>A0A947GBX3</accession>
<keyword evidence="1" id="KW-0812">Transmembrane</keyword>
<dbReference type="Proteomes" id="UP000766595">
    <property type="component" value="Unassembled WGS sequence"/>
</dbReference>
<keyword evidence="3" id="KW-1185">Reference proteome</keyword>
<keyword evidence="1" id="KW-0472">Membrane</keyword>
<feature type="transmembrane region" description="Helical" evidence="1">
    <location>
        <begin position="12"/>
        <end position="38"/>
    </location>
</feature>
<dbReference type="EMBL" id="JAHHZF010000007">
    <property type="protein sequence ID" value="MBT9290748.1"/>
    <property type="molecule type" value="Genomic_DNA"/>
</dbReference>
<evidence type="ECO:0000256" key="1">
    <source>
        <dbReference type="SAM" id="Phobius"/>
    </source>
</evidence>
<keyword evidence="1" id="KW-1133">Transmembrane helix</keyword>
<protein>
    <submittedName>
        <fullName evidence="2">Uncharacterized protein</fullName>
    </submittedName>
</protein>
<reference evidence="2 3" key="1">
    <citation type="submission" date="2021-06" db="EMBL/GenBank/DDBJ databases">
        <authorList>
            <person name="Grouzdev D.S."/>
            <person name="Koziaeva V."/>
        </authorList>
    </citation>
    <scope>NUCLEOTIDE SEQUENCE [LARGE SCALE GENOMIC DNA]</scope>
    <source>
        <strain evidence="2 3">22</strain>
    </source>
</reference>
<gene>
    <name evidence="2" type="ORF">KL771_14865</name>
</gene>
<evidence type="ECO:0000313" key="2">
    <source>
        <dbReference type="EMBL" id="MBT9290748.1"/>
    </source>
</evidence>
<dbReference type="AlphaFoldDB" id="A0A947GBX3"/>
<organism evidence="2 3">
    <name type="scientific">Prosthecodimorpha staleyi</name>
    <dbReference type="NCBI Taxonomy" id="2840188"/>
    <lineage>
        <taxon>Bacteria</taxon>
        <taxon>Pseudomonadati</taxon>
        <taxon>Pseudomonadota</taxon>
        <taxon>Alphaproteobacteria</taxon>
        <taxon>Hyphomicrobiales</taxon>
        <taxon>Ancalomicrobiaceae</taxon>
        <taxon>Prosthecodimorpha</taxon>
    </lineage>
</organism>
<comment type="caution">
    <text evidence="2">The sequence shown here is derived from an EMBL/GenBank/DDBJ whole genome shotgun (WGS) entry which is preliminary data.</text>
</comment>